<dbReference type="GO" id="GO:0004722">
    <property type="term" value="F:protein serine/threonine phosphatase activity"/>
    <property type="evidence" value="ECO:0007669"/>
    <property type="project" value="InterPro"/>
</dbReference>
<keyword evidence="1" id="KW-0175">Coiled coil</keyword>
<dbReference type="RefSeq" id="WP_091817888.1">
    <property type="nucleotide sequence ID" value="NZ_FNCQ01000010.1"/>
</dbReference>
<name>A0A1G7XD58_9BACT</name>
<evidence type="ECO:0000256" key="2">
    <source>
        <dbReference type="SAM" id="Phobius"/>
    </source>
</evidence>
<feature type="domain" description="PPM-type phosphatase" evidence="3">
    <location>
        <begin position="11"/>
        <end position="252"/>
    </location>
</feature>
<proteinExistence type="predicted"/>
<evidence type="ECO:0000259" key="3">
    <source>
        <dbReference type="PROSITE" id="PS51746"/>
    </source>
</evidence>
<dbReference type="SMART" id="SM00332">
    <property type="entry name" value="PP2Cc"/>
    <property type="match status" value="1"/>
</dbReference>
<dbReference type="Gene3D" id="3.60.40.10">
    <property type="entry name" value="PPM-type phosphatase domain"/>
    <property type="match status" value="1"/>
</dbReference>
<keyword evidence="2" id="KW-1133">Transmembrane helix</keyword>
<dbReference type="Proteomes" id="UP000198779">
    <property type="component" value="Unassembled WGS sequence"/>
</dbReference>
<dbReference type="Pfam" id="PF13672">
    <property type="entry name" value="PP2C_2"/>
    <property type="match status" value="1"/>
</dbReference>
<keyword evidence="5" id="KW-1185">Reference proteome</keyword>
<dbReference type="AlphaFoldDB" id="A0A1G7XD58"/>
<dbReference type="EMBL" id="FNCQ01000010">
    <property type="protein sequence ID" value="SDG81520.1"/>
    <property type="molecule type" value="Genomic_DNA"/>
</dbReference>
<gene>
    <name evidence="4" type="ORF">SAMN04487901_11040</name>
</gene>
<dbReference type="InterPro" id="IPR015655">
    <property type="entry name" value="PP2C"/>
</dbReference>
<feature type="coiled-coil region" evidence="1">
    <location>
        <begin position="337"/>
        <end position="364"/>
    </location>
</feature>
<dbReference type="PROSITE" id="PS51746">
    <property type="entry name" value="PPM_2"/>
    <property type="match status" value="1"/>
</dbReference>
<protein>
    <submittedName>
        <fullName evidence="4">Serine/threonine protein phosphatase PrpC</fullName>
    </submittedName>
</protein>
<keyword evidence="2" id="KW-0472">Membrane</keyword>
<dbReference type="SMART" id="SM00331">
    <property type="entry name" value="PP2C_SIG"/>
    <property type="match status" value="1"/>
</dbReference>
<reference evidence="5" key="1">
    <citation type="submission" date="2016-10" db="EMBL/GenBank/DDBJ databases">
        <authorList>
            <person name="Varghese N."/>
            <person name="Submissions S."/>
        </authorList>
    </citation>
    <scope>NUCLEOTIDE SEQUENCE [LARGE SCALE GENOMIC DNA]</scope>
    <source>
        <strain evidence="5">BP1-148</strain>
    </source>
</reference>
<dbReference type="SUPFAM" id="SSF81606">
    <property type="entry name" value="PP2C-like"/>
    <property type="match status" value="1"/>
</dbReference>
<sequence length="474" mass="51505">MIQIASPTYQLFGFANSMQGGRPENQDDFGFAETPLGFALVVCDGMGGGPGGKTASYIAKNEFLSTLMQCNVQTPPATALRMAVSRANDAMEEKMNLVPELRGMGSTLVAVLVSRQSAFIAHLGDSRCYQLRGRRVRYRTDDHSLVGDLVRGKVLTEEQARVSPQSNVITRGLGNTSNHVADVVEVPYRKGDCFVLCTDGVWGSMRHEDLLQRLTSVQDIASKVGNLSAEVDRIGFAAGGHHDNHTLAIIETKTDSILKEKMSKQVKILLATLSCMLLVSIILNILLLVKMSNHAVAVNDSGAGGVPVAESGSLASSEEPIATIETASVTEKAEGKVTTITEENDSLGRQIKKLKETQAEQQDKAGQTVKEMLEQVVAQLNGLKAINEKDKKDASKKSEVFTKTVKQLLTTLKEKVPAPNKQKVADIESHVSGEAFDCTKNIWPSKKMFVTSPNTRKVIDEKILPKVEELKKNL</sequence>
<evidence type="ECO:0000313" key="5">
    <source>
        <dbReference type="Proteomes" id="UP000198779"/>
    </source>
</evidence>
<evidence type="ECO:0000313" key="4">
    <source>
        <dbReference type="EMBL" id="SDG81520.1"/>
    </source>
</evidence>
<accession>A0A1G7XD58</accession>
<feature type="transmembrane region" description="Helical" evidence="2">
    <location>
        <begin position="268"/>
        <end position="289"/>
    </location>
</feature>
<dbReference type="InterPro" id="IPR001932">
    <property type="entry name" value="PPM-type_phosphatase-like_dom"/>
</dbReference>
<dbReference type="InterPro" id="IPR036457">
    <property type="entry name" value="PPM-type-like_dom_sf"/>
</dbReference>
<keyword evidence="2" id="KW-0812">Transmembrane</keyword>
<dbReference type="PANTHER" id="PTHR47992">
    <property type="entry name" value="PROTEIN PHOSPHATASE"/>
    <property type="match status" value="1"/>
</dbReference>
<evidence type="ECO:0000256" key="1">
    <source>
        <dbReference type="SAM" id="Coils"/>
    </source>
</evidence>
<dbReference type="CDD" id="cd00143">
    <property type="entry name" value="PP2Cc"/>
    <property type="match status" value="1"/>
</dbReference>
<organism evidence="4 5">
    <name type="scientific">Prevotella communis</name>
    <dbReference type="NCBI Taxonomy" id="2913614"/>
    <lineage>
        <taxon>Bacteria</taxon>
        <taxon>Pseudomonadati</taxon>
        <taxon>Bacteroidota</taxon>
        <taxon>Bacteroidia</taxon>
        <taxon>Bacteroidales</taxon>
        <taxon>Prevotellaceae</taxon>
        <taxon>Prevotella</taxon>
    </lineage>
</organism>
<dbReference type="STRING" id="645274.SAMN04487901_11040"/>